<keyword evidence="1" id="KW-0347">Helicase</keyword>
<keyword evidence="1" id="KW-0547">Nucleotide-binding</keyword>
<evidence type="ECO:0000313" key="1">
    <source>
        <dbReference type="EMBL" id="KAH7991867.1"/>
    </source>
</evidence>
<evidence type="ECO:0000313" key="2">
    <source>
        <dbReference type="Proteomes" id="UP000827872"/>
    </source>
</evidence>
<proteinExistence type="predicted"/>
<comment type="caution">
    <text evidence="1">The sequence shown here is derived from an EMBL/GenBank/DDBJ whole genome shotgun (WGS) entry which is preliminary data.</text>
</comment>
<dbReference type="EMBL" id="CM037616">
    <property type="protein sequence ID" value="KAH7991867.1"/>
    <property type="molecule type" value="Genomic_DNA"/>
</dbReference>
<sequence>MPMEVNDTRLDYIPDPPEDLYLSEKQNRSVRLSWVTGNNNNSPINESIVEFEEKRWEPRKWQELIRIPGNVTTAVVPLAPYINYQFRVVSVNGVGRSRPSEPSERYETPPAGMKCYFSFV</sequence>
<dbReference type="Proteomes" id="UP000827872">
    <property type="component" value="Linkage Group LG03"/>
</dbReference>
<keyword evidence="1" id="KW-0378">Hydrolase</keyword>
<protein>
    <submittedName>
        <fullName evidence="1">ATP-dependent DNA helicase chl1</fullName>
    </submittedName>
</protein>
<keyword evidence="2" id="KW-1185">Reference proteome</keyword>
<keyword evidence="1" id="KW-0067">ATP-binding</keyword>
<gene>
    <name evidence="1" type="primary">CHL1_1</name>
    <name evidence="1" type="ORF">K3G42_015125</name>
</gene>
<name>A0ACB8EH78_9SAUR</name>
<reference evidence="1" key="1">
    <citation type="submission" date="2021-08" db="EMBL/GenBank/DDBJ databases">
        <title>The first chromosome-level gecko genome reveals the dynamic sex chromosomes of Neotropical dwarf geckos (Sphaerodactylidae: Sphaerodactylus).</title>
        <authorList>
            <person name="Pinto B.J."/>
            <person name="Keating S.E."/>
            <person name="Gamble T."/>
        </authorList>
    </citation>
    <scope>NUCLEOTIDE SEQUENCE</scope>
    <source>
        <strain evidence="1">TG3544</strain>
    </source>
</reference>
<organism evidence="1 2">
    <name type="scientific">Sphaerodactylus townsendi</name>
    <dbReference type="NCBI Taxonomy" id="933632"/>
    <lineage>
        <taxon>Eukaryota</taxon>
        <taxon>Metazoa</taxon>
        <taxon>Chordata</taxon>
        <taxon>Craniata</taxon>
        <taxon>Vertebrata</taxon>
        <taxon>Euteleostomi</taxon>
        <taxon>Lepidosauria</taxon>
        <taxon>Squamata</taxon>
        <taxon>Bifurcata</taxon>
        <taxon>Gekkota</taxon>
        <taxon>Sphaerodactylidae</taxon>
        <taxon>Sphaerodactylus</taxon>
    </lineage>
</organism>
<accession>A0ACB8EH78</accession>